<dbReference type="KEGG" id="ngr:NAEGRDRAFT_49281"/>
<organism evidence="3">
    <name type="scientific">Naegleria gruberi</name>
    <name type="common">Amoeba</name>
    <dbReference type="NCBI Taxonomy" id="5762"/>
    <lineage>
        <taxon>Eukaryota</taxon>
        <taxon>Discoba</taxon>
        <taxon>Heterolobosea</taxon>
        <taxon>Tetramitia</taxon>
        <taxon>Eutetramitia</taxon>
        <taxon>Vahlkampfiidae</taxon>
        <taxon>Naegleria</taxon>
    </lineage>
</organism>
<evidence type="ECO:0000313" key="3">
    <source>
        <dbReference type="Proteomes" id="UP000006671"/>
    </source>
</evidence>
<evidence type="ECO:0000313" key="2">
    <source>
        <dbReference type="EMBL" id="EFC44303.1"/>
    </source>
</evidence>
<proteinExistence type="predicted"/>
<feature type="compositionally biased region" description="Low complexity" evidence="1">
    <location>
        <begin position="34"/>
        <end position="62"/>
    </location>
</feature>
<dbReference type="OrthoDB" id="10346475at2759"/>
<evidence type="ECO:0000256" key="1">
    <source>
        <dbReference type="SAM" id="MobiDB-lite"/>
    </source>
</evidence>
<reference evidence="2 3" key="1">
    <citation type="journal article" date="2010" name="Cell">
        <title>The genome of Naegleria gruberi illuminates early eukaryotic versatility.</title>
        <authorList>
            <person name="Fritz-Laylin L.K."/>
            <person name="Prochnik S.E."/>
            <person name="Ginger M.L."/>
            <person name="Dacks J.B."/>
            <person name="Carpenter M.L."/>
            <person name="Field M.C."/>
            <person name="Kuo A."/>
            <person name="Paredez A."/>
            <person name="Chapman J."/>
            <person name="Pham J."/>
            <person name="Shu S."/>
            <person name="Neupane R."/>
            <person name="Cipriano M."/>
            <person name="Mancuso J."/>
            <person name="Tu H."/>
            <person name="Salamov A."/>
            <person name="Lindquist E."/>
            <person name="Shapiro H."/>
            <person name="Lucas S."/>
            <person name="Grigoriev I.V."/>
            <person name="Cande W.Z."/>
            <person name="Fulton C."/>
            <person name="Rokhsar D.S."/>
            <person name="Dawson S.C."/>
        </authorList>
    </citation>
    <scope>NUCLEOTIDE SEQUENCE [LARGE SCALE GENOMIC DNA]</scope>
    <source>
        <strain evidence="2 3">NEG-M</strain>
    </source>
</reference>
<feature type="region of interest" description="Disordered" evidence="1">
    <location>
        <begin position="339"/>
        <end position="362"/>
    </location>
</feature>
<dbReference type="OMA" id="NICEWET"/>
<dbReference type="SUPFAM" id="SSF50978">
    <property type="entry name" value="WD40 repeat-like"/>
    <property type="match status" value="1"/>
</dbReference>
<accession>D2VG79</accession>
<feature type="region of interest" description="Disordered" evidence="1">
    <location>
        <begin position="1"/>
        <end position="87"/>
    </location>
</feature>
<dbReference type="InterPro" id="IPR036322">
    <property type="entry name" value="WD40_repeat_dom_sf"/>
</dbReference>
<feature type="compositionally biased region" description="Low complexity" evidence="1">
    <location>
        <begin position="69"/>
        <end position="78"/>
    </location>
</feature>
<protein>
    <submittedName>
        <fullName evidence="2">Predicted protein</fullName>
    </submittedName>
</protein>
<feature type="compositionally biased region" description="Low complexity" evidence="1">
    <location>
        <begin position="343"/>
        <end position="361"/>
    </location>
</feature>
<gene>
    <name evidence="2" type="ORF">NAEGRDRAFT_49281</name>
</gene>
<dbReference type="Proteomes" id="UP000006671">
    <property type="component" value="Unassembled WGS sequence"/>
</dbReference>
<dbReference type="VEuPathDB" id="AmoebaDB:NAEGRDRAFT_49281"/>
<dbReference type="InParanoid" id="D2VG79"/>
<sequence>MAPKKMVKKRKEEKSQKTLASYFGTAKTINNPASSSRDSVSNTTNNNNANNRSSSSTSSTSTIKRKSLDSSLTKSPSSAKRKIIDDPIEVDDEDDDILMLGNNDYHFKPLSSTFNVVRKISSAPKSTQIASLAFTPVGCTCVYPYHSHYSHDQIYQHAIRKAQPPTTSQLFYRKLTGIPLSKHVGQVYERQETQNWFKNKPSELARLVDMADTQATEYVTCMDVCGNSMVYGTHKGNVTMCSFVDRERYFRHSFYDARISNVRINPYFSDELSVSTLSSYTGALCLFDMTTGKIKSTVLNDSVLDFENRDMNTLILSKKSGKLDIIDVRTKNTKKIPVNVPMTSSSSAASTTTASNTANSSIPKTTAQGVSVLVPKKSAKKKTTIHNTSAPMFYSDPFDCISIDKNDSNYIYASSFHSMDLKIFDIRKSMNDSVRSINVSSSVQELNNRLEKSIINLELPVHPSINNEFRTETGLQITEVTQLFRGPKQKFAASSSAPSKGIKSFGTTKSGYIHFLTTSGGVGLLDPLTRRVSKFYEDSRSFSLGSFNQKGDVIESDNGLFVLAPYGTSVAVLDWSRPNICEWETVDNVHVKTTSHK</sequence>
<dbReference type="EMBL" id="GG738869">
    <property type="protein sequence ID" value="EFC44303.1"/>
    <property type="molecule type" value="Genomic_DNA"/>
</dbReference>
<name>D2VG79_NAEGR</name>
<dbReference type="GeneID" id="8856768"/>
<dbReference type="RefSeq" id="XP_002677047.1">
    <property type="nucleotide sequence ID" value="XM_002677001.1"/>
</dbReference>
<dbReference type="AlphaFoldDB" id="D2VG79"/>
<keyword evidence="3" id="KW-1185">Reference proteome</keyword>